<evidence type="ECO:0000256" key="2">
    <source>
        <dbReference type="ARBA" id="ARBA00004389"/>
    </source>
</evidence>
<dbReference type="Gene3D" id="3.90.550.10">
    <property type="entry name" value="Spore Coat Polysaccharide Biosynthesis Protein SpsA, Chain A"/>
    <property type="match status" value="1"/>
</dbReference>
<comment type="subcellular location">
    <subcellularLocation>
        <location evidence="2">Endoplasmic reticulum membrane</location>
        <topology evidence="2">Single-pass membrane protein</topology>
    </subcellularLocation>
    <subcellularLocation>
        <location evidence="1">Membrane</location>
        <topology evidence="1">Multi-pass membrane protein</topology>
    </subcellularLocation>
</comment>
<dbReference type="GO" id="GO:0004581">
    <property type="term" value="F:dolichyl-phosphate beta-glucosyltransferase activity"/>
    <property type="evidence" value="ECO:0007669"/>
    <property type="project" value="UniProtKB-EC"/>
</dbReference>
<dbReference type="InterPro" id="IPR035518">
    <property type="entry name" value="DPG_synthase"/>
</dbReference>
<protein>
    <recommendedName>
        <fullName evidence="5">dolichyl-phosphate beta-glucosyltransferase</fullName>
        <ecNumber evidence="5">2.4.1.117</ecNumber>
    </recommendedName>
</protein>
<evidence type="ECO:0000256" key="13">
    <source>
        <dbReference type="ARBA" id="ARBA00045097"/>
    </source>
</evidence>
<dbReference type="GO" id="GO:0006487">
    <property type="term" value="P:protein N-linked glycosylation"/>
    <property type="evidence" value="ECO:0007669"/>
    <property type="project" value="TreeGrafter"/>
</dbReference>
<dbReference type="AlphaFoldDB" id="A0A2T0ZYS6"/>
<keyword evidence="10" id="KW-0735">Signal-anchor</keyword>
<evidence type="ECO:0000256" key="11">
    <source>
        <dbReference type="ARBA" id="ARBA00022989"/>
    </source>
</evidence>
<feature type="transmembrane region" description="Helical" evidence="14">
    <location>
        <begin position="351"/>
        <end position="372"/>
    </location>
</feature>
<evidence type="ECO:0000256" key="14">
    <source>
        <dbReference type="SAM" id="Phobius"/>
    </source>
</evidence>
<keyword evidence="9" id="KW-0256">Endoplasmic reticulum</keyword>
<proteinExistence type="inferred from homology"/>
<dbReference type="InterPro" id="IPR001173">
    <property type="entry name" value="Glyco_trans_2-like"/>
</dbReference>
<dbReference type="SUPFAM" id="SSF53448">
    <property type="entry name" value="Nucleotide-diphospho-sugar transferases"/>
    <property type="match status" value="1"/>
</dbReference>
<dbReference type="Pfam" id="PF00535">
    <property type="entry name" value="Glycos_transf_2"/>
    <property type="match status" value="1"/>
</dbReference>
<evidence type="ECO:0000256" key="3">
    <source>
        <dbReference type="ARBA" id="ARBA00004922"/>
    </source>
</evidence>
<evidence type="ECO:0000256" key="6">
    <source>
        <dbReference type="ARBA" id="ARBA00022676"/>
    </source>
</evidence>
<evidence type="ECO:0000259" key="15">
    <source>
        <dbReference type="Pfam" id="PF00535"/>
    </source>
</evidence>
<evidence type="ECO:0000256" key="1">
    <source>
        <dbReference type="ARBA" id="ARBA00004141"/>
    </source>
</evidence>
<evidence type="ECO:0000256" key="10">
    <source>
        <dbReference type="ARBA" id="ARBA00022968"/>
    </source>
</evidence>
<reference evidence="17 18" key="1">
    <citation type="submission" date="2018-03" db="EMBL/GenBank/DDBJ databases">
        <title>Genomic Encyclopedia of Archaeal and Bacterial Type Strains, Phase II (KMG-II): from individual species to whole genera.</title>
        <authorList>
            <person name="Goeker M."/>
        </authorList>
    </citation>
    <scope>NUCLEOTIDE SEQUENCE [LARGE SCALE GENOMIC DNA]</scope>
    <source>
        <strain evidence="17 18">DSM 100065</strain>
    </source>
</reference>
<evidence type="ECO:0000256" key="8">
    <source>
        <dbReference type="ARBA" id="ARBA00022692"/>
    </source>
</evidence>
<keyword evidence="11 14" id="KW-1133">Transmembrane helix</keyword>
<evidence type="ECO:0000256" key="4">
    <source>
        <dbReference type="ARBA" id="ARBA00006739"/>
    </source>
</evidence>
<evidence type="ECO:0000313" key="18">
    <source>
        <dbReference type="Proteomes" id="UP000237752"/>
    </source>
</evidence>
<feature type="transmembrane region" description="Helical" evidence="14">
    <location>
        <begin position="378"/>
        <end position="399"/>
    </location>
</feature>
<evidence type="ECO:0000259" key="16">
    <source>
        <dbReference type="Pfam" id="PF04138"/>
    </source>
</evidence>
<dbReference type="EMBL" id="PVUE01000009">
    <property type="protein sequence ID" value="PRZ41483.1"/>
    <property type="molecule type" value="Genomic_DNA"/>
</dbReference>
<dbReference type="InterPro" id="IPR029044">
    <property type="entry name" value="Nucleotide-diphossugar_trans"/>
</dbReference>
<evidence type="ECO:0000256" key="5">
    <source>
        <dbReference type="ARBA" id="ARBA00012583"/>
    </source>
</evidence>
<accession>A0A2T0ZYS6</accession>
<dbReference type="InterPro" id="IPR007267">
    <property type="entry name" value="GtrA_DPMS_TM"/>
</dbReference>
<keyword evidence="6" id="KW-0328">Glycosyltransferase</keyword>
<feature type="domain" description="GtrA/DPMS transmembrane" evidence="16">
    <location>
        <begin position="287"/>
        <end position="405"/>
    </location>
</feature>
<dbReference type="Pfam" id="PF04138">
    <property type="entry name" value="GtrA_DPMS_TM"/>
    <property type="match status" value="1"/>
</dbReference>
<dbReference type="Proteomes" id="UP000237752">
    <property type="component" value="Unassembled WGS sequence"/>
</dbReference>
<keyword evidence="7" id="KW-0808">Transferase</keyword>
<dbReference type="PANTHER" id="PTHR10859">
    <property type="entry name" value="GLYCOSYL TRANSFERASE"/>
    <property type="match status" value="1"/>
</dbReference>
<organism evidence="17 18">
    <name type="scientific">Antricoccus suffuscus</name>
    <dbReference type="NCBI Taxonomy" id="1629062"/>
    <lineage>
        <taxon>Bacteria</taxon>
        <taxon>Bacillati</taxon>
        <taxon>Actinomycetota</taxon>
        <taxon>Actinomycetes</taxon>
        <taxon>Geodermatophilales</taxon>
        <taxon>Antricoccaceae</taxon>
        <taxon>Antricoccus</taxon>
    </lineage>
</organism>
<dbReference type="GO" id="GO:0016020">
    <property type="term" value="C:membrane"/>
    <property type="evidence" value="ECO:0007669"/>
    <property type="project" value="UniProtKB-SubCell"/>
</dbReference>
<comment type="similarity">
    <text evidence="4">Belongs to the glycosyltransferase 2 family.</text>
</comment>
<evidence type="ECO:0000313" key="17">
    <source>
        <dbReference type="EMBL" id="PRZ41483.1"/>
    </source>
</evidence>
<comment type="pathway">
    <text evidence="3">Protein modification; protein glycosylation.</text>
</comment>
<gene>
    <name evidence="17" type="ORF">CLV47_10930</name>
</gene>
<keyword evidence="12 14" id="KW-0472">Membrane</keyword>
<comment type="catalytic activity">
    <reaction evidence="13">
        <text>a di-trans,poly-cis-dolichyl phosphate + UDP-alpha-D-glucose = a di-trans,poly-cis-dolichyl beta-D-glucosyl phosphate + UDP</text>
        <dbReference type="Rhea" id="RHEA:15401"/>
        <dbReference type="Rhea" id="RHEA-COMP:19498"/>
        <dbReference type="Rhea" id="RHEA-COMP:19502"/>
        <dbReference type="ChEBI" id="CHEBI:57525"/>
        <dbReference type="ChEBI" id="CHEBI:57683"/>
        <dbReference type="ChEBI" id="CHEBI:58223"/>
        <dbReference type="ChEBI" id="CHEBI:58885"/>
        <dbReference type="EC" id="2.4.1.117"/>
    </reaction>
    <physiologicalReaction direction="left-to-right" evidence="13">
        <dbReference type="Rhea" id="RHEA:15402"/>
    </physiologicalReaction>
</comment>
<evidence type="ECO:0000256" key="7">
    <source>
        <dbReference type="ARBA" id="ARBA00022679"/>
    </source>
</evidence>
<feature type="transmembrane region" description="Helical" evidence="14">
    <location>
        <begin position="285"/>
        <end position="306"/>
    </location>
</feature>
<dbReference type="PANTHER" id="PTHR10859:SF91">
    <property type="entry name" value="DOLICHYL-PHOSPHATE BETA-GLUCOSYLTRANSFERASE"/>
    <property type="match status" value="1"/>
</dbReference>
<feature type="domain" description="Glycosyltransferase 2-like" evidence="15">
    <location>
        <begin position="27"/>
        <end position="191"/>
    </location>
</feature>
<dbReference type="GO" id="GO:0000271">
    <property type="term" value="P:polysaccharide biosynthetic process"/>
    <property type="evidence" value="ECO:0007669"/>
    <property type="project" value="InterPro"/>
</dbReference>
<comment type="caution">
    <text evidence="17">The sequence shown here is derived from an EMBL/GenBank/DDBJ whole genome shotgun (WGS) entry which is preliminary data.</text>
</comment>
<dbReference type="EC" id="2.4.1.117" evidence="5"/>
<keyword evidence="8 14" id="KW-0812">Transmembrane</keyword>
<sequence length="414" mass="45013">MIRTMTTQPVNASLALDTPTAVVDLDLVIPVYNEQKDLAAAVRRLHDYATSNLAHSFRITVADNASTDDTWQIATALAEEFAEVSAYHLDAKGRGRALRAVWSQSNAAVQVYMDVDLSTGLNALPALVAPLLSGHSQIAIGTRLAGTSNVVRGPKRELISRSYNFILRRTLGVHFSDAQCGFKAIRRDAAAALLPLVKDTAWFFDTELLVLAERSGMRIHEVPVDWIDDPESTVHIRSTAIEDLKGIARMQRSLRRDAGALQRIREDFSPPITAQPPSSGIVGQLVKFAGIGVLSTIAYAFIFLAMKSFESSQVANFSALLITAIGNTALNRRFTFGVRGRVSAGRHQLQGLGVFMVGWAITSAALFLLHRFDPAPSPIVEVGILTVANGLATVARFVLMRGWVFKKRPTLPVG</sequence>
<feature type="transmembrane region" description="Helical" evidence="14">
    <location>
        <begin position="312"/>
        <end position="330"/>
    </location>
</feature>
<name>A0A2T0ZYS6_9ACTN</name>
<keyword evidence="18" id="KW-1185">Reference proteome</keyword>
<dbReference type="CDD" id="cd04188">
    <property type="entry name" value="DPG_synthase"/>
    <property type="match status" value="1"/>
</dbReference>
<evidence type="ECO:0000256" key="12">
    <source>
        <dbReference type="ARBA" id="ARBA00023136"/>
    </source>
</evidence>
<evidence type="ECO:0000256" key="9">
    <source>
        <dbReference type="ARBA" id="ARBA00022824"/>
    </source>
</evidence>